<evidence type="ECO:0000313" key="1">
    <source>
        <dbReference type="EMBL" id="KAJ9055058.1"/>
    </source>
</evidence>
<proteinExistence type="predicted"/>
<sequence length="103" mass="11846">MSALNFARRTFANGYLSSRMRCTYATRSIFAANIPWTATEEEVTSYFQAKVKVHSVLIPKKKSGKVKGYSIIEVEDEDYRKAISMFNEKQFNGRKLHLSEAKK</sequence>
<accession>A0ACC2RYG4</accession>
<comment type="caution">
    <text evidence="1">The sequence shown here is derived from an EMBL/GenBank/DDBJ whole genome shotgun (WGS) entry which is preliminary data.</text>
</comment>
<dbReference type="EMBL" id="QTSX02006414">
    <property type="protein sequence ID" value="KAJ9055058.1"/>
    <property type="molecule type" value="Genomic_DNA"/>
</dbReference>
<protein>
    <submittedName>
        <fullName evidence="1">Uncharacterized protein</fullName>
    </submittedName>
</protein>
<organism evidence="1 2">
    <name type="scientific">Entomophthora muscae</name>
    <dbReference type="NCBI Taxonomy" id="34485"/>
    <lineage>
        <taxon>Eukaryota</taxon>
        <taxon>Fungi</taxon>
        <taxon>Fungi incertae sedis</taxon>
        <taxon>Zoopagomycota</taxon>
        <taxon>Entomophthoromycotina</taxon>
        <taxon>Entomophthoromycetes</taxon>
        <taxon>Entomophthorales</taxon>
        <taxon>Entomophthoraceae</taxon>
        <taxon>Entomophthora</taxon>
    </lineage>
</organism>
<dbReference type="Proteomes" id="UP001165960">
    <property type="component" value="Unassembled WGS sequence"/>
</dbReference>
<name>A0ACC2RYG4_9FUNG</name>
<evidence type="ECO:0000313" key="2">
    <source>
        <dbReference type="Proteomes" id="UP001165960"/>
    </source>
</evidence>
<keyword evidence="2" id="KW-1185">Reference proteome</keyword>
<reference evidence="1" key="1">
    <citation type="submission" date="2022-04" db="EMBL/GenBank/DDBJ databases">
        <title>Genome of the entomopathogenic fungus Entomophthora muscae.</title>
        <authorList>
            <person name="Elya C."/>
            <person name="Lovett B.R."/>
            <person name="Lee E."/>
            <person name="Macias A.M."/>
            <person name="Hajek A.E."/>
            <person name="De Bivort B.L."/>
            <person name="Kasson M.T."/>
            <person name="De Fine Licht H.H."/>
            <person name="Stajich J.E."/>
        </authorList>
    </citation>
    <scope>NUCLEOTIDE SEQUENCE</scope>
    <source>
        <strain evidence="1">Berkeley</strain>
    </source>
</reference>
<gene>
    <name evidence="1" type="ORF">DSO57_1008096</name>
</gene>